<feature type="domain" description="KaiC-like" evidence="5">
    <location>
        <begin position="172"/>
        <end position="237"/>
    </location>
</feature>
<sequence>MSERKIDLLIDTETEQALLHSLMSFDTDETMSVLLKAQEKLFYDKEHQTIFGVVKKIEDLPNVKLSLETVMAELRAYNASAIPSLMNIATSEPTPSPAHAFAILDEWYRKRKVYYALKNGLDALFEGEESSLVVGNQISKELDDAIIINNDTFTSFADLRVQFANATPLAKISTGIPFLDAKMKGGLEDGQFVLLFGDPEAGKTMLGTQIMRNMSKNWKTMFFPFEFSSRSFFEHSKDRYKGQFNEDNLYVEDGSADLFDIESKLKMFAKRGGKIALIDSQSMVENHSNKGTSEERETEKFHVLSRVCLRYGLRIIFICQQAKEDTRSGIVSPMKSKMGGHYAHQIYKVEMPKKKYDNDGNLVNFTERDLVVYKNKQTGLFGKKPIHFDKKTLEFTGMSKPKEDGYKIIIEEDDKDNNVYMPHMGD</sequence>
<evidence type="ECO:0000313" key="6">
    <source>
        <dbReference type="EMBL" id="CAA6806593.1"/>
    </source>
</evidence>
<dbReference type="GO" id="GO:0003678">
    <property type="term" value="F:DNA helicase activity"/>
    <property type="evidence" value="ECO:0007669"/>
    <property type="project" value="InterPro"/>
</dbReference>
<dbReference type="GO" id="GO:1990077">
    <property type="term" value="C:primosome complex"/>
    <property type="evidence" value="ECO:0007669"/>
    <property type="project" value="UniProtKB-KW"/>
</dbReference>
<dbReference type="InterPro" id="IPR016136">
    <property type="entry name" value="DNA_helicase_N/primase_C"/>
</dbReference>
<accession>A0A6S6S9P7</accession>
<dbReference type="GO" id="GO:0006269">
    <property type="term" value="P:DNA replication, synthesis of primer"/>
    <property type="evidence" value="ECO:0007669"/>
    <property type="project" value="UniProtKB-KW"/>
</dbReference>
<keyword evidence="1" id="KW-0639">Primosome</keyword>
<organism evidence="6">
    <name type="scientific">uncultured Sulfurovum sp</name>
    <dbReference type="NCBI Taxonomy" id="269237"/>
    <lineage>
        <taxon>Bacteria</taxon>
        <taxon>Pseudomonadati</taxon>
        <taxon>Campylobacterota</taxon>
        <taxon>Epsilonproteobacteria</taxon>
        <taxon>Campylobacterales</taxon>
        <taxon>Sulfurovaceae</taxon>
        <taxon>Sulfurovum</taxon>
        <taxon>environmental samples</taxon>
    </lineage>
</organism>
<name>A0A6S6S9P7_9BACT</name>
<dbReference type="GO" id="GO:0005829">
    <property type="term" value="C:cytosol"/>
    <property type="evidence" value="ECO:0007669"/>
    <property type="project" value="TreeGrafter"/>
</dbReference>
<dbReference type="InterPro" id="IPR027417">
    <property type="entry name" value="P-loop_NTPase"/>
</dbReference>
<dbReference type="PANTHER" id="PTHR30153">
    <property type="entry name" value="REPLICATIVE DNA HELICASE DNAB"/>
    <property type="match status" value="1"/>
</dbReference>
<dbReference type="GO" id="GO:0003677">
    <property type="term" value="F:DNA binding"/>
    <property type="evidence" value="ECO:0007669"/>
    <property type="project" value="UniProtKB-KW"/>
</dbReference>
<evidence type="ECO:0000259" key="4">
    <source>
        <dbReference type="Pfam" id="PF00772"/>
    </source>
</evidence>
<dbReference type="SUPFAM" id="SSF48024">
    <property type="entry name" value="N-terminal domain of DnaB helicase"/>
    <property type="match status" value="1"/>
</dbReference>
<dbReference type="GO" id="GO:0005524">
    <property type="term" value="F:ATP binding"/>
    <property type="evidence" value="ECO:0007669"/>
    <property type="project" value="InterPro"/>
</dbReference>
<dbReference type="InterPro" id="IPR007693">
    <property type="entry name" value="DNA_helicase_DnaB-like_N"/>
</dbReference>
<protein>
    <recommendedName>
        <fullName evidence="7">DNA helicase</fullName>
    </recommendedName>
</protein>
<reference evidence="6" key="1">
    <citation type="submission" date="2020-01" db="EMBL/GenBank/DDBJ databases">
        <authorList>
            <person name="Meier V. D."/>
            <person name="Meier V D."/>
        </authorList>
    </citation>
    <scope>NUCLEOTIDE SEQUENCE</scope>
    <source>
        <strain evidence="6">HLG_WM_MAG_02</strain>
    </source>
</reference>
<dbReference type="SUPFAM" id="SSF52540">
    <property type="entry name" value="P-loop containing nucleoside triphosphate hydrolases"/>
    <property type="match status" value="1"/>
</dbReference>
<evidence type="ECO:0000256" key="1">
    <source>
        <dbReference type="ARBA" id="ARBA00022515"/>
    </source>
</evidence>
<dbReference type="InterPro" id="IPR036185">
    <property type="entry name" value="DNA_heli_DnaB-like_N_sf"/>
</dbReference>
<dbReference type="EMBL" id="CACVAZ010000033">
    <property type="protein sequence ID" value="CAA6806593.1"/>
    <property type="molecule type" value="Genomic_DNA"/>
</dbReference>
<dbReference type="PANTHER" id="PTHR30153:SF2">
    <property type="entry name" value="REPLICATIVE DNA HELICASE"/>
    <property type="match status" value="1"/>
</dbReference>
<keyword evidence="3" id="KW-0238">DNA-binding</keyword>
<keyword evidence="2" id="KW-0235">DNA replication</keyword>
<gene>
    <name evidence="6" type="ORF">HELGO_WM12441</name>
</gene>
<dbReference type="InterPro" id="IPR014774">
    <property type="entry name" value="KaiC-like_dom"/>
</dbReference>
<evidence type="ECO:0000256" key="3">
    <source>
        <dbReference type="ARBA" id="ARBA00023125"/>
    </source>
</evidence>
<dbReference type="Gene3D" id="1.10.860.10">
    <property type="entry name" value="DNAb Helicase, Chain A"/>
    <property type="match status" value="1"/>
</dbReference>
<evidence type="ECO:0000256" key="2">
    <source>
        <dbReference type="ARBA" id="ARBA00022705"/>
    </source>
</evidence>
<proteinExistence type="predicted"/>
<dbReference type="Gene3D" id="3.40.50.300">
    <property type="entry name" value="P-loop containing nucleotide triphosphate hydrolases"/>
    <property type="match status" value="2"/>
</dbReference>
<dbReference type="Pfam" id="PF00772">
    <property type="entry name" value="DnaB"/>
    <property type="match status" value="1"/>
</dbReference>
<dbReference type="AlphaFoldDB" id="A0A6S6S9P7"/>
<evidence type="ECO:0000259" key="5">
    <source>
        <dbReference type="Pfam" id="PF06745"/>
    </source>
</evidence>
<evidence type="ECO:0008006" key="7">
    <source>
        <dbReference type="Google" id="ProtNLM"/>
    </source>
</evidence>
<feature type="domain" description="DNA helicase DnaB-like N-terminal" evidence="4">
    <location>
        <begin position="11"/>
        <end position="95"/>
    </location>
</feature>
<dbReference type="Pfam" id="PF06745">
    <property type="entry name" value="ATPase"/>
    <property type="match status" value="1"/>
</dbReference>